<dbReference type="InterPro" id="IPR001650">
    <property type="entry name" value="Helicase_C-like"/>
</dbReference>
<dbReference type="OrthoDB" id="10261556at2759"/>
<dbReference type="GO" id="GO:0005737">
    <property type="term" value="C:cytoplasm"/>
    <property type="evidence" value="ECO:0007669"/>
    <property type="project" value="TreeGrafter"/>
</dbReference>
<dbReference type="GO" id="GO:0005694">
    <property type="term" value="C:chromosome"/>
    <property type="evidence" value="ECO:0007669"/>
    <property type="project" value="TreeGrafter"/>
</dbReference>
<dbReference type="InParanoid" id="F8PHQ3"/>
<evidence type="ECO:0000259" key="4">
    <source>
        <dbReference type="PROSITE" id="PS51194"/>
    </source>
</evidence>
<evidence type="ECO:0000313" key="6">
    <source>
        <dbReference type="Proteomes" id="UP000008063"/>
    </source>
</evidence>
<name>F8PHQ3_SERL3</name>
<comment type="similarity">
    <text evidence="1">Belongs to the helicase family. RecQ subfamily.</text>
</comment>
<evidence type="ECO:0000256" key="1">
    <source>
        <dbReference type="ARBA" id="ARBA00005446"/>
    </source>
</evidence>
<dbReference type="EC" id="5.6.2.4" evidence="3"/>
<dbReference type="OMA" id="NITHEVR"/>
<dbReference type="GO" id="GO:0009378">
    <property type="term" value="F:four-way junction helicase activity"/>
    <property type="evidence" value="ECO:0007669"/>
    <property type="project" value="TreeGrafter"/>
</dbReference>
<organism evidence="6">
    <name type="scientific">Serpula lacrymans var. lacrymans (strain S7.3)</name>
    <name type="common">Dry rot fungus</name>
    <dbReference type="NCBI Taxonomy" id="936435"/>
    <lineage>
        <taxon>Eukaryota</taxon>
        <taxon>Fungi</taxon>
        <taxon>Dikarya</taxon>
        <taxon>Basidiomycota</taxon>
        <taxon>Agaricomycotina</taxon>
        <taxon>Agaricomycetes</taxon>
        <taxon>Agaricomycetidae</taxon>
        <taxon>Boletales</taxon>
        <taxon>Coniophorineae</taxon>
        <taxon>Serpulaceae</taxon>
        <taxon>Serpula</taxon>
    </lineage>
</organism>
<dbReference type="SMART" id="SM00490">
    <property type="entry name" value="HELICc"/>
    <property type="match status" value="1"/>
</dbReference>
<protein>
    <recommendedName>
        <fullName evidence="3">DNA 3'-5' helicase</fullName>
        <ecNumber evidence="3">5.6.2.4</ecNumber>
    </recommendedName>
</protein>
<feature type="domain" description="Helicase C-terminal" evidence="4">
    <location>
        <begin position="92"/>
        <end position="260"/>
    </location>
</feature>
<reference evidence="6" key="1">
    <citation type="journal article" date="2011" name="Science">
        <title>The plant cell wall-decomposing machinery underlies the functional diversity of forest fungi.</title>
        <authorList>
            <person name="Eastwood D.C."/>
            <person name="Floudas D."/>
            <person name="Binder M."/>
            <person name="Majcherczyk A."/>
            <person name="Schneider P."/>
            <person name="Aerts A."/>
            <person name="Asiegbu F.O."/>
            <person name="Baker S.E."/>
            <person name="Barry K."/>
            <person name="Bendiksby M."/>
            <person name="Blumentritt M."/>
            <person name="Coutinho P.M."/>
            <person name="Cullen D."/>
            <person name="de Vries R.P."/>
            <person name="Gathman A."/>
            <person name="Goodell B."/>
            <person name="Henrissat B."/>
            <person name="Ihrmark K."/>
            <person name="Kauserud H."/>
            <person name="Kohler A."/>
            <person name="LaButti K."/>
            <person name="Lapidus A."/>
            <person name="Lavin J.L."/>
            <person name="Lee Y.-H."/>
            <person name="Lindquist E."/>
            <person name="Lilly W."/>
            <person name="Lucas S."/>
            <person name="Morin E."/>
            <person name="Murat C."/>
            <person name="Oguiza J.A."/>
            <person name="Park J."/>
            <person name="Pisabarro A.G."/>
            <person name="Riley R."/>
            <person name="Rosling A."/>
            <person name="Salamov A."/>
            <person name="Schmidt O."/>
            <person name="Schmutz J."/>
            <person name="Skrede I."/>
            <person name="Stenlid J."/>
            <person name="Wiebenga A."/>
            <person name="Xie X."/>
            <person name="Kuees U."/>
            <person name="Hibbett D.S."/>
            <person name="Hoffmeister D."/>
            <person name="Hoegberg N."/>
            <person name="Martin F."/>
            <person name="Grigoriev I.V."/>
            <person name="Watkinson S.C."/>
        </authorList>
    </citation>
    <scope>NUCLEOTIDE SEQUENCE [LARGE SCALE GENOMIC DNA]</scope>
    <source>
        <strain evidence="6">strain S7.3</strain>
    </source>
</reference>
<dbReference type="HOGENOM" id="CLU_001103_19_1_1"/>
<comment type="catalytic activity">
    <reaction evidence="2">
        <text>Couples ATP hydrolysis with the unwinding of duplex DNA by translocating in the 3'-5' direction.</text>
        <dbReference type="EC" id="5.6.2.4"/>
    </reaction>
</comment>
<evidence type="ECO:0000313" key="5">
    <source>
        <dbReference type="EMBL" id="EGO05050.1"/>
    </source>
</evidence>
<dbReference type="Gene3D" id="3.40.50.300">
    <property type="entry name" value="P-loop containing nucleotide triphosphate hydrolases"/>
    <property type="match status" value="2"/>
</dbReference>
<evidence type="ECO:0000256" key="3">
    <source>
        <dbReference type="ARBA" id="ARBA00034808"/>
    </source>
</evidence>
<dbReference type="GO" id="GO:0043138">
    <property type="term" value="F:3'-5' DNA helicase activity"/>
    <property type="evidence" value="ECO:0007669"/>
    <property type="project" value="UniProtKB-EC"/>
</dbReference>
<dbReference type="EMBL" id="GL945474">
    <property type="protein sequence ID" value="EGO05050.1"/>
    <property type="molecule type" value="Genomic_DNA"/>
</dbReference>
<dbReference type="AlphaFoldDB" id="F8PHQ3"/>
<dbReference type="Pfam" id="PF00271">
    <property type="entry name" value="Helicase_C"/>
    <property type="match status" value="1"/>
</dbReference>
<proteinExistence type="inferred from homology"/>
<evidence type="ECO:0000256" key="2">
    <source>
        <dbReference type="ARBA" id="ARBA00034617"/>
    </source>
</evidence>
<dbReference type="SUPFAM" id="SSF52540">
    <property type="entry name" value="P-loop containing nucleoside triphosphate hydrolases"/>
    <property type="match status" value="1"/>
</dbReference>
<dbReference type="InterPro" id="IPR027417">
    <property type="entry name" value="P-loop_NTPase"/>
</dbReference>
<gene>
    <name evidence="5" type="ORF">SERLA73DRAFT_43581</name>
</gene>
<dbReference type="Proteomes" id="UP000008063">
    <property type="component" value="Unassembled WGS sequence"/>
</dbReference>
<dbReference type="GO" id="GO:0000724">
    <property type="term" value="P:double-strand break repair via homologous recombination"/>
    <property type="evidence" value="ECO:0007669"/>
    <property type="project" value="TreeGrafter"/>
</dbReference>
<sequence length="263" mass="29512">MLGYIIDEAHCISQWGGDFRPAYSQVDQLRSFLPLNIPVYATLATMTPNVLADVRSKLHIDSAKSFHLNLGNDRLNITHEVRYIPNSKDYSPLNFLVSNAKRLEDIPRTLVFVNTVKELQAAHRHLRKLLPESLQAQVNFLNSRCSVRTKKTALQRFREATTRLLVVTEIGGMGLDIPDVELVIQFGVPKSLTNWMQRAGQAAGLHSMQGRAILLVKASVLRKVGVSVVVKEEPLSDGECVVEGEKKTDLELETPEEDLQFKK</sequence>
<dbReference type="PROSITE" id="PS51194">
    <property type="entry name" value="HELICASE_CTER"/>
    <property type="match status" value="1"/>
</dbReference>
<dbReference type="PANTHER" id="PTHR13710:SF154">
    <property type="entry name" value="RECQ HELICASE, PUTATIVE (AFU_ORTHOLOGUE AFUA_6G14720)-RELATED"/>
    <property type="match status" value="1"/>
</dbReference>
<dbReference type="STRING" id="936435.F8PHQ3"/>
<accession>F8PHQ3</accession>
<keyword evidence="6" id="KW-1185">Reference proteome</keyword>
<dbReference type="PANTHER" id="PTHR13710">
    <property type="entry name" value="DNA HELICASE RECQ FAMILY MEMBER"/>
    <property type="match status" value="1"/>
</dbReference>